<keyword evidence="6" id="KW-0479">Metal-binding</keyword>
<dbReference type="GO" id="GO:0046872">
    <property type="term" value="F:metal ion binding"/>
    <property type="evidence" value="ECO:0007669"/>
    <property type="project" value="UniProtKB-KW"/>
</dbReference>
<dbReference type="GO" id="GO:0016020">
    <property type="term" value="C:membrane"/>
    <property type="evidence" value="ECO:0007669"/>
    <property type="project" value="UniProtKB-SubCell"/>
</dbReference>
<dbReference type="SUPFAM" id="SSF63380">
    <property type="entry name" value="Riboflavin synthase domain-like"/>
    <property type="match status" value="1"/>
</dbReference>
<keyword evidence="12 13" id="KW-0472">Membrane</keyword>
<evidence type="ECO:0000256" key="13">
    <source>
        <dbReference type="SAM" id="Phobius"/>
    </source>
</evidence>
<keyword evidence="4 13" id="KW-0812">Transmembrane</keyword>
<dbReference type="Pfam" id="PF00175">
    <property type="entry name" value="NAD_binding_1"/>
    <property type="match status" value="1"/>
</dbReference>
<feature type="transmembrane region" description="Helical" evidence="13">
    <location>
        <begin position="37"/>
        <end position="61"/>
    </location>
</feature>
<dbReference type="InterPro" id="IPR013112">
    <property type="entry name" value="FAD-bd_8"/>
</dbReference>
<evidence type="ECO:0000256" key="7">
    <source>
        <dbReference type="ARBA" id="ARBA00022827"/>
    </source>
</evidence>
<dbReference type="InterPro" id="IPR017938">
    <property type="entry name" value="Riboflavin_synthase-like_b-brl"/>
</dbReference>
<reference evidence="15 16" key="1">
    <citation type="submission" date="2020-01" db="EMBL/GenBank/DDBJ databases">
        <title>Genetics and antimicrobial susceptibilities of Nocardia species isolated from the soil; a comparison with species isolated from humans.</title>
        <authorList>
            <person name="Carrasco G."/>
            <person name="Monzon S."/>
            <person name="Sansegundo M."/>
            <person name="Garcia E."/>
            <person name="Garrido N."/>
            <person name="Medina M.J."/>
            <person name="Villalon P."/>
            <person name="Ramirez-Arocha A.C."/>
            <person name="Jimenez P."/>
            <person name="Cuesta I."/>
            <person name="Valdezate S."/>
        </authorList>
    </citation>
    <scope>NUCLEOTIDE SEQUENCE [LARGE SCALE GENOMIC DNA]</scope>
    <source>
        <strain evidence="15 16">CNM20110639</strain>
    </source>
</reference>
<protein>
    <submittedName>
        <fullName evidence="15">Oxidoreductase</fullName>
    </submittedName>
</protein>
<dbReference type="AlphaFoldDB" id="A0A6P1DB83"/>
<keyword evidence="3" id="KW-0285">Flavoprotein</keyword>
<feature type="transmembrane region" description="Helical" evidence="13">
    <location>
        <begin position="149"/>
        <end position="173"/>
    </location>
</feature>
<comment type="subcellular location">
    <subcellularLocation>
        <location evidence="2">Membrane</location>
        <topology evidence="2">Multi-pass membrane protein</topology>
    </subcellularLocation>
</comment>
<dbReference type="GO" id="GO:0050660">
    <property type="term" value="F:flavin adenine dinucleotide binding"/>
    <property type="evidence" value="ECO:0007669"/>
    <property type="project" value="TreeGrafter"/>
</dbReference>
<sequence length="439" mass="48378">MVSVVVRGLGWFALYVAVAVVPLVFAVIGPVEGGRGFWVEFSVALGFVGMAMLGTQFALVARFRAMAAPFGEDALVQFHRQVSYVALTFILAHPVLLQIGGIDIVALLNLAEAPWRARCAIASTVLLLTVVATSVWRRRLRIRYEVWQLLHGALSVAVVALALAHMLLVGYYVDTVWKVWLWTVMTSALVGLLVWVRVVAPLRRLRRPWNVERVTAERGNAHTLTLTPAGHDGFRFEPGQFGWLTVDRSPFAVTAHPFSFSSSAEDHDRIEITIKALGDFTSTIGDITPGARAFLDGPHGVFTPDRHEGPGFVLIAGGVGITPMVSILRTMADRGDRRPFLLFYAVRTIAEQTFDTEISALEKRLDVTTVLVPQDPPVGWDGEAGFVDEASLQRHLPSRYRRWQYFLCGPAPMVTAVEDALAGLGIPAERVHTERFTFV</sequence>
<evidence type="ECO:0000259" key="14">
    <source>
        <dbReference type="PROSITE" id="PS51384"/>
    </source>
</evidence>
<accession>A0A6P1DB83</accession>
<evidence type="ECO:0000256" key="5">
    <source>
        <dbReference type="ARBA" id="ARBA00022714"/>
    </source>
</evidence>
<keyword evidence="8 13" id="KW-1133">Transmembrane helix</keyword>
<keyword evidence="7" id="KW-0274">FAD</keyword>
<feature type="transmembrane region" description="Helical" evidence="13">
    <location>
        <begin position="115"/>
        <end position="137"/>
    </location>
</feature>
<dbReference type="Gene3D" id="2.40.30.10">
    <property type="entry name" value="Translation factors"/>
    <property type="match status" value="1"/>
</dbReference>
<dbReference type="InterPro" id="IPR013130">
    <property type="entry name" value="Fe3_Rdtase_TM_dom"/>
</dbReference>
<evidence type="ECO:0000256" key="4">
    <source>
        <dbReference type="ARBA" id="ARBA00022692"/>
    </source>
</evidence>
<dbReference type="InterPro" id="IPR050415">
    <property type="entry name" value="MRET"/>
</dbReference>
<evidence type="ECO:0000256" key="3">
    <source>
        <dbReference type="ARBA" id="ARBA00022630"/>
    </source>
</evidence>
<dbReference type="PANTHER" id="PTHR47354:SF8">
    <property type="entry name" value="1,2-PHENYLACETYL-COA EPOXIDASE, SUBUNIT E"/>
    <property type="match status" value="1"/>
</dbReference>
<dbReference type="EMBL" id="JAAGUZ010000082">
    <property type="protein sequence ID" value="NEW47398.1"/>
    <property type="molecule type" value="Genomic_DNA"/>
</dbReference>
<evidence type="ECO:0000256" key="2">
    <source>
        <dbReference type="ARBA" id="ARBA00004141"/>
    </source>
</evidence>
<feature type="transmembrane region" description="Helical" evidence="13">
    <location>
        <begin position="82"/>
        <end position="109"/>
    </location>
</feature>
<dbReference type="PROSITE" id="PS51384">
    <property type="entry name" value="FAD_FR"/>
    <property type="match status" value="1"/>
</dbReference>
<dbReference type="InterPro" id="IPR001433">
    <property type="entry name" value="OxRdtase_FAD/NAD-bd"/>
</dbReference>
<dbReference type="PRINTS" id="PR00410">
    <property type="entry name" value="PHEHYDRXLASE"/>
</dbReference>
<evidence type="ECO:0000313" key="15">
    <source>
        <dbReference type="EMBL" id="NEW47398.1"/>
    </source>
</evidence>
<keyword evidence="11" id="KW-0411">Iron-sulfur</keyword>
<dbReference type="SFLD" id="SFLDS00052">
    <property type="entry name" value="Ferric_Reductase_Domain"/>
    <property type="match status" value="1"/>
</dbReference>
<evidence type="ECO:0000256" key="1">
    <source>
        <dbReference type="ARBA" id="ARBA00001974"/>
    </source>
</evidence>
<organism evidence="15 16">
    <name type="scientific">Nocardia cyriacigeorgica</name>
    <dbReference type="NCBI Taxonomy" id="135487"/>
    <lineage>
        <taxon>Bacteria</taxon>
        <taxon>Bacillati</taxon>
        <taxon>Actinomycetota</taxon>
        <taxon>Actinomycetes</taxon>
        <taxon>Mycobacteriales</taxon>
        <taxon>Nocardiaceae</taxon>
        <taxon>Nocardia</taxon>
    </lineage>
</organism>
<dbReference type="CDD" id="cd06198">
    <property type="entry name" value="FNR_like_3"/>
    <property type="match status" value="1"/>
</dbReference>
<evidence type="ECO:0000313" key="16">
    <source>
        <dbReference type="Proteomes" id="UP000468928"/>
    </source>
</evidence>
<dbReference type="GO" id="GO:0051537">
    <property type="term" value="F:2 iron, 2 sulfur cluster binding"/>
    <property type="evidence" value="ECO:0007669"/>
    <property type="project" value="UniProtKB-KW"/>
</dbReference>
<name>A0A6P1DB83_9NOCA</name>
<feature type="transmembrane region" description="Helical" evidence="13">
    <location>
        <begin position="179"/>
        <end position="200"/>
    </location>
</feature>
<comment type="caution">
    <text evidence="15">The sequence shown here is derived from an EMBL/GenBank/DDBJ whole genome shotgun (WGS) entry which is preliminary data.</text>
</comment>
<evidence type="ECO:0000256" key="6">
    <source>
        <dbReference type="ARBA" id="ARBA00022723"/>
    </source>
</evidence>
<dbReference type="PANTHER" id="PTHR47354">
    <property type="entry name" value="NADH OXIDOREDUCTASE HCR"/>
    <property type="match status" value="1"/>
</dbReference>
<dbReference type="Gene3D" id="3.40.50.80">
    <property type="entry name" value="Nucleotide-binding domain of ferredoxin-NADP reductase (FNR) module"/>
    <property type="match status" value="1"/>
</dbReference>
<keyword evidence="9" id="KW-0560">Oxidoreductase</keyword>
<proteinExistence type="predicted"/>
<evidence type="ECO:0000256" key="8">
    <source>
        <dbReference type="ARBA" id="ARBA00022989"/>
    </source>
</evidence>
<feature type="domain" description="FAD-binding FR-type" evidence="14">
    <location>
        <begin position="204"/>
        <end position="305"/>
    </location>
</feature>
<evidence type="ECO:0000256" key="9">
    <source>
        <dbReference type="ARBA" id="ARBA00023002"/>
    </source>
</evidence>
<dbReference type="GO" id="GO:0016491">
    <property type="term" value="F:oxidoreductase activity"/>
    <property type="evidence" value="ECO:0007669"/>
    <property type="project" value="UniProtKB-KW"/>
</dbReference>
<gene>
    <name evidence="15" type="ORF">GV789_23555</name>
</gene>
<keyword evidence="10" id="KW-0408">Iron</keyword>
<dbReference type="SUPFAM" id="SSF52343">
    <property type="entry name" value="Ferredoxin reductase-like, C-terminal NADP-linked domain"/>
    <property type="match status" value="1"/>
</dbReference>
<feature type="transmembrane region" description="Helical" evidence="13">
    <location>
        <begin position="12"/>
        <end position="31"/>
    </location>
</feature>
<evidence type="ECO:0000256" key="10">
    <source>
        <dbReference type="ARBA" id="ARBA00023004"/>
    </source>
</evidence>
<dbReference type="Pfam" id="PF08022">
    <property type="entry name" value="FAD_binding_8"/>
    <property type="match status" value="1"/>
</dbReference>
<dbReference type="Pfam" id="PF01794">
    <property type="entry name" value="Ferric_reduct"/>
    <property type="match status" value="1"/>
</dbReference>
<evidence type="ECO:0000256" key="12">
    <source>
        <dbReference type="ARBA" id="ARBA00023136"/>
    </source>
</evidence>
<dbReference type="InterPro" id="IPR039261">
    <property type="entry name" value="FNR_nucleotide-bd"/>
</dbReference>
<dbReference type="InterPro" id="IPR017927">
    <property type="entry name" value="FAD-bd_FR_type"/>
</dbReference>
<evidence type="ECO:0000256" key="11">
    <source>
        <dbReference type="ARBA" id="ARBA00023014"/>
    </source>
</evidence>
<dbReference type="Proteomes" id="UP000468928">
    <property type="component" value="Unassembled WGS sequence"/>
</dbReference>
<keyword evidence="5" id="KW-0001">2Fe-2S</keyword>
<comment type="cofactor">
    <cofactor evidence="1">
        <name>FAD</name>
        <dbReference type="ChEBI" id="CHEBI:57692"/>
    </cofactor>
</comment>